<evidence type="ECO:0000313" key="1">
    <source>
        <dbReference type="EMBL" id="JAE32491.1"/>
    </source>
</evidence>
<reference evidence="1" key="2">
    <citation type="journal article" date="2015" name="Data Brief">
        <title>Shoot transcriptome of the giant reed, Arundo donax.</title>
        <authorList>
            <person name="Barrero R.A."/>
            <person name="Guerrero F.D."/>
            <person name="Moolhuijzen P."/>
            <person name="Goolsby J.A."/>
            <person name="Tidwell J."/>
            <person name="Bellgard S.E."/>
            <person name="Bellgard M.I."/>
        </authorList>
    </citation>
    <scope>NUCLEOTIDE SEQUENCE</scope>
    <source>
        <tissue evidence="1">Shoot tissue taken approximately 20 cm above the soil surface</tissue>
    </source>
</reference>
<organism evidence="1">
    <name type="scientific">Arundo donax</name>
    <name type="common">Giant reed</name>
    <name type="synonym">Donax arundinaceus</name>
    <dbReference type="NCBI Taxonomy" id="35708"/>
    <lineage>
        <taxon>Eukaryota</taxon>
        <taxon>Viridiplantae</taxon>
        <taxon>Streptophyta</taxon>
        <taxon>Embryophyta</taxon>
        <taxon>Tracheophyta</taxon>
        <taxon>Spermatophyta</taxon>
        <taxon>Magnoliopsida</taxon>
        <taxon>Liliopsida</taxon>
        <taxon>Poales</taxon>
        <taxon>Poaceae</taxon>
        <taxon>PACMAD clade</taxon>
        <taxon>Arundinoideae</taxon>
        <taxon>Arundineae</taxon>
        <taxon>Arundo</taxon>
    </lineage>
</organism>
<dbReference type="EMBL" id="GBRH01165405">
    <property type="protein sequence ID" value="JAE32491.1"/>
    <property type="molecule type" value="Transcribed_RNA"/>
</dbReference>
<dbReference type="AlphaFoldDB" id="A0A0A9HCC6"/>
<proteinExistence type="predicted"/>
<protein>
    <submittedName>
        <fullName evidence="1">Uncharacterized protein</fullName>
    </submittedName>
</protein>
<name>A0A0A9HCC6_ARUDO</name>
<sequence>MMSSFKVSLKCSTSNISLNSLGSVQNDL</sequence>
<accession>A0A0A9HCC6</accession>
<reference evidence="1" key="1">
    <citation type="submission" date="2014-09" db="EMBL/GenBank/DDBJ databases">
        <authorList>
            <person name="Magalhaes I.L.F."/>
            <person name="Oliveira U."/>
            <person name="Santos F.R."/>
            <person name="Vidigal T.H.D.A."/>
            <person name="Brescovit A.D."/>
            <person name="Santos A.J."/>
        </authorList>
    </citation>
    <scope>NUCLEOTIDE SEQUENCE</scope>
    <source>
        <tissue evidence="1">Shoot tissue taken approximately 20 cm above the soil surface</tissue>
    </source>
</reference>